<evidence type="ECO:0000256" key="4">
    <source>
        <dbReference type="ARBA" id="ARBA00047942"/>
    </source>
</evidence>
<evidence type="ECO:0000313" key="5">
    <source>
        <dbReference type="EMBL" id="SCP96851.1"/>
    </source>
</evidence>
<dbReference type="EMBL" id="FMKA01000006">
    <property type="protein sequence ID" value="SCP96851.1"/>
    <property type="molecule type" value="Genomic_DNA"/>
</dbReference>
<reference evidence="5 6" key="1">
    <citation type="submission" date="2016-09" db="EMBL/GenBank/DDBJ databases">
        <authorList>
            <person name="Capua I."/>
            <person name="De Benedictis P."/>
            <person name="Joannis T."/>
            <person name="Lombin L.H."/>
            <person name="Cattoli G."/>
        </authorList>
    </citation>
    <scope>NUCLEOTIDE SEQUENCE [LARGE SCALE GENOMIC DNA]</scope>
    <source>
        <strain evidence="5 6">GluBS11</strain>
    </source>
</reference>
<evidence type="ECO:0000256" key="3">
    <source>
        <dbReference type="ARBA" id="ARBA00022679"/>
    </source>
</evidence>
<evidence type="ECO:0000256" key="2">
    <source>
        <dbReference type="ARBA" id="ARBA00022603"/>
    </source>
</evidence>
<evidence type="ECO:0000256" key="1">
    <source>
        <dbReference type="ARBA" id="ARBA00011900"/>
    </source>
</evidence>
<keyword evidence="3" id="KW-0808">Transferase</keyword>
<keyword evidence="2" id="KW-0489">Methyltransferase</keyword>
<dbReference type="AlphaFoldDB" id="A0A1D3TSL3"/>
<comment type="catalytic activity">
    <reaction evidence="4">
        <text>a 2'-deoxyadenosine in DNA + S-adenosyl-L-methionine = an N(6)-methyl-2'-deoxyadenosine in DNA + S-adenosyl-L-homocysteine + H(+)</text>
        <dbReference type="Rhea" id="RHEA:15197"/>
        <dbReference type="Rhea" id="RHEA-COMP:12418"/>
        <dbReference type="Rhea" id="RHEA-COMP:12419"/>
        <dbReference type="ChEBI" id="CHEBI:15378"/>
        <dbReference type="ChEBI" id="CHEBI:57856"/>
        <dbReference type="ChEBI" id="CHEBI:59789"/>
        <dbReference type="ChEBI" id="CHEBI:90615"/>
        <dbReference type="ChEBI" id="CHEBI:90616"/>
        <dbReference type="EC" id="2.1.1.72"/>
    </reaction>
</comment>
<dbReference type="STRING" id="1619234.SAMN05421730_1006127"/>
<dbReference type="PANTHER" id="PTHR33841:SF1">
    <property type="entry name" value="DNA METHYLTRANSFERASE A"/>
    <property type="match status" value="1"/>
</dbReference>
<gene>
    <name evidence="5" type="ORF">SAMN05421730_1006127</name>
</gene>
<dbReference type="PANTHER" id="PTHR33841">
    <property type="entry name" value="DNA METHYLTRANSFERASE YEEA-RELATED"/>
    <property type="match status" value="1"/>
</dbReference>
<proteinExistence type="predicted"/>
<evidence type="ECO:0000313" key="6">
    <source>
        <dbReference type="Proteomes" id="UP000199315"/>
    </source>
</evidence>
<dbReference type="GO" id="GO:0009007">
    <property type="term" value="F:site-specific DNA-methyltransferase (adenine-specific) activity"/>
    <property type="evidence" value="ECO:0007669"/>
    <property type="project" value="UniProtKB-EC"/>
</dbReference>
<sequence length="427" mass="49527">MCSPKVGLQTGDVDLFVRKWFECSTENLCLNNVIMKEKSVWFPYNNGGEFRKWYGNNDEVVNWKDDGIYVINHINKAGKKGARPQNRDYYFRNGATWSAISSSSFSVRLFPKGFLFSNAGMAIFAERAVLYYIVGFLNSKLAQKYLGFFNEGLNYNQGDISKLPIILSEKYISDTIDLVANSEVISKMDWNAFESSWEFTKHPFIDSSNLKNAFEKWKRECEKRFCQLKKNEEEINRIFIDIYGLQNELGPEVEDKDITIYQADLQKDIKSFISYAVGCMFGRYSLNVEGLIYAGGEWDDGKYGDFVPDKDNVIPISDEEYFEDDILGLFVEFVKMVYGKETLEDNLAFIASALGNKGNTSREIIRNYFLKDFYKDHLKTYQKRPIYWLYDSGKNDGFKALVYMHRYTEDTTGIVVLIICIKCKKFI</sequence>
<protein>
    <recommendedName>
        <fullName evidence="1">site-specific DNA-methyltransferase (adenine-specific)</fullName>
        <ecNumber evidence="1">2.1.1.72</ecNumber>
    </recommendedName>
</protein>
<dbReference type="InterPro" id="IPR050953">
    <property type="entry name" value="N4_N6_ade-DNA_methylase"/>
</dbReference>
<dbReference type="EC" id="2.1.1.72" evidence="1"/>
<name>A0A1D3TSL3_9FIRM</name>
<accession>A0A1D3TSL3</accession>
<dbReference type="Proteomes" id="UP000199315">
    <property type="component" value="Unassembled WGS sequence"/>
</dbReference>
<dbReference type="InterPro" id="IPR047939">
    <property type="entry name" value="BREX_1_PglX"/>
</dbReference>
<dbReference type="NCBIfam" id="NF033452">
    <property type="entry name" value="BREX_1_MTaseX"/>
    <property type="match status" value="1"/>
</dbReference>
<keyword evidence="6" id="KW-1185">Reference proteome</keyword>
<dbReference type="GO" id="GO:0032259">
    <property type="term" value="P:methylation"/>
    <property type="evidence" value="ECO:0007669"/>
    <property type="project" value="UniProtKB-KW"/>
</dbReference>
<organism evidence="5 6">
    <name type="scientific">Anaerobium acetethylicum</name>
    <dbReference type="NCBI Taxonomy" id="1619234"/>
    <lineage>
        <taxon>Bacteria</taxon>
        <taxon>Bacillati</taxon>
        <taxon>Bacillota</taxon>
        <taxon>Clostridia</taxon>
        <taxon>Lachnospirales</taxon>
        <taxon>Lachnospiraceae</taxon>
        <taxon>Anaerobium</taxon>
    </lineage>
</organism>